<evidence type="ECO:0000313" key="2">
    <source>
        <dbReference type="EMBL" id="OGG80197.1"/>
    </source>
</evidence>
<proteinExistence type="predicted"/>
<feature type="transmembrane region" description="Helical" evidence="1">
    <location>
        <begin position="92"/>
        <end position="109"/>
    </location>
</feature>
<organism evidence="2 3">
    <name type="scientific">Candidatus Kaiserbacteria bacterium RIFCSPLOWO2_01_FULL_54_13</name>
    <dbReference type="NCBI Taxonomy" id="1798512"/>
    <lineage>
        <taxon>Bacteria</taxon>
        <taxon>Candidatus Kaiseribacteriota</taxon>
    </lineage>
</organism>
<dbReference type="EMBL" id="MFLZ01000012">
    <property type="protein sequence ID" value="OGG80197.1"/>
    <property type="molecule type" value="Genomic_DNA"/>
</dbReference>
<comment type="caution">
    <text evidence="2">The sequence shown here is derived from an EMBL/GenBank/DDBJ whole genome shotgun (WGS) entry which is preliminary data.</text>
</comment>
<feature type="transmembrane region" description="Helical" evidence="1">
    <location>
        <begin position="62"/>
        <end position="80"/>
    </location>
</feature>
<evidence type="ECO:0000256" key="1">
    <source>
        <dbReference type="SAM" id="Phobius"/>
    </source>
</evidence>
<accession>A0A1F6F2V9</accession>
<keyword evidence="1" id="KW-0812">Transmembrane</keyword>
<name>A0A1F6F2V9_9BACT</name>
<protein>
    <submittedName>
        <fullName evidence="2">Uncharacterized protein</fullName>
    </submittedName>
</protein>
<feature type="transmembrane region" description="Helical" evidence="1">
    <location>
        <begin position="32"/>
        <end position="55"/>
    </location>
</feature>
<dbReference type="STRING" id="1798512.A3A39_02915"/>
<evidence type="ECO:0000313" key="3">
    <source>
        <dbReference type="Proteomes" id="UP000177372"/>
    </source>
</evidence>
<gene>
    <name evidence="2" type="ORF">A3A39_02915</name>
</gene>
<keyword evidence="1" id="KW-1133">Transmembrane helix</keyword>
<dbReference type="AlphaFoldDB" id="A0A1F6F2V9"/>
<dbReference type="Proteomes" id="UP000177372">
    <property type="component" value="Unassembled WGS sequence"/>
</dbReference>
<keyword evidence="1" id="KW-0472">Membrane</keyword>
<reference evidence="2 3" key="1">
    <citation type="journal article" date="2016" name="Nat. Commun.">
        <title>Thousands of microbial genomes shed light on interconnected biogeochemical processes in an aquifer system.</title>
        <authorList>
            <person name="Anantharaman K."/>
            <person name="Brown C.T."/>
            <person name="Hug L.A."/>
            <person name="Sharon I."/>
            <person name="Castelle C.J."/>
            <person name="Probst A.J."/>
            <person name="Thomas B.C."/>
            <person name="Singh A."/>
            <person name="Wilkins M.J."/>
            <person name="Karaoz U."/>
            <person name="Brodie E.L."/>
            <person name="Williams K.H."/>
            <person name="Hubbard S.S."/>
            <person name="Banfield J.F."/>
        </authorList>
    </citation>
    <scope>NUCLEOTIDE SEQUENCE [LARGE SCALE GENOMIC DNA]</scope>
</reference>
<sequence>MLPLFTLGGFLVAAAAATIHFGSNVGFPVPNFFGPALPFMNVFGPTLFVLGVIALKHHWAGLVISGGSLAGAVIVLAGIPTTSTYPSWLEPQVYPVGVASMMIAIATAFRMNGK</sequence>